<name>A0ABW5XTI9_9SPHI</name>
<evidence type="ECO:0000313" key="4">
    <source>
        <dbReference type="EMBL" id="MFD2865423.1"/>
    </source>
</evidence>
<evidence type="ECO:0000313" key="5">
    <source>
        <dbReference type="Proteomes" id="UP001597601"/>
    </source>
</evidence>
<evidence type="ECO:0000259" key="3">
    <source>
        <dbReference type="PROSITE" id="PS51186"/>
    </source>
</evidence>
<reference evidence="5" key="1">
    <citation type="journal article" date="2019" name="Int. J. Syst. Evol. Microbiol.">
        <title>The Global Catalogue of Microorganisms (GCM) 10K type strain sequencing project: providing services to taxonomists for standard genome sequencing and annotation.</title>
        <authorList>
            <consortium name="The Broad Institute Genomics Platform"/>
            <consortium name="The Broad Institute Genome Sequencing Center for Infectious Disease"/>
            <person name="Wu L."/>
            <person name="Ma J."/>
        </authorList>
    </citation>
    <scope>NUCLEOTIDE SEQUENCE [LARGE SCALE GENOMIC DNA]</scope>
    <source>
        <strain evidence="5">KCTC 52232</strain>
    </source>
</reference>
<dbReference type="PANTHER" id="PTHR43800:SF1">
    <property type="entry name" value="PEPTIDYL-LYSINE N-ACETYLTRANSFERASE YJAB"/>
    <property type="match status" value="1"/>
</dbReference>
<sequence>MTIPHIHIEQIRPEHTWKLRREVLYPELKLNEMAMEEDNHGYHFAAFKDNYIVGVVSLFKNGADFQFRKFAVAEEVRGMGIGKQLLHFIMDFAVDDGATRIWCNARDTAVAFYAKYGFTSTGQLFTRGGYNYEIVEKLV</sequence>
<dbReference type="CDD" id="cd04301">
    <property type="entry name" value="NAT_SF"/>
    <property type="match status" value="1"/>
</dbReference>
<dbReference type="PROSITE" id="PS51186">
    <property type="entry name" value="GNAT"/>
    <property type="match status" value="1"/>
</dbReference>
<gene>
    <name evidence="4" type="ORF">ACFSYC_12050</name>
</gene>
<comment type="caution">
    <text evidence="4">The sequence shown here is derived from an EMBL/GenBank/DDBJ whole genome shotgun (WGS) entry which is preliminary data.</text>
</comment>
<dbReference type="Gene3D" id="3.40.630.30">
    <property type="match status" value="1"/>
</dbReference>
<evidence type="ECO:0000256" key="2">
    <source>
        <dbReference type="ARBA" id="ARBA00023315"/>
    </source>
</evidence>
<dbReference type="InterPro" id="IPR016181">
    <property type="entry name" value="Acyl_CoA_acyltransferase"/>
</dbReference>
<keyword evidence="1" id="KW-0808">Transferase</keyword>
<protein>
    <submittedName>
        <fullName evidence="4">GNAT family N-acetyltransferase</fullName>
    </submittedName>
</protein>
<dbReference type="PANTHER" id="PTHR43800">
    <property type="entry name" value="PEPTIDYL-LYSINE N-ACETYLTRANSFERASE YJAB"/>
    <property type="match status" value="1"/>
</dbReference>
<dbReference type="RefSeq" id="WP_377127714.1">
    <property type="nucleotide sequence ID" value="NZ_JBHUON010000013.1"/>
</dbReference>
<accession>A0ABW5XTI9</accession>
<dbReference type="EMBL" id="JBHUON010000013">
    <property type="protein sequence ID" value="MFD2865423.1"/>
    <property type="molecule type" value="Genomic_DNA"/>
</dbReference>
<feature type="domain" description="N-acetyltransferase" evidence="3">
    <location>
        <begin position="1"/>
        <end position="139"/>
    </location>
</feature>
<dbReference type="SUPFAM" id="SSF55729">
    <property type="entry name" value="Acyl-CoA N-acyltransferases (Nat)"/>
    <property type="match status" value="1"/>
</dbReference>
<dbReference type="Pfam" id="PF13673">
    <property type="entry name" value="Acetyltransf_10"/>
    <property type="match status" value="1"/>
</dbReference>
<dbReference type="Proteomes" id="UP001597601">
    <property type="component" value="Unassembled WGS sequence"/>
</dbReference>
<keyword evidence="5" id="KW-1185">Reference proteome</keyword>
<proteinExistence type="predicted"/>
<dbReference type="InterPro" id="IPR000182">
    <property type="entry name" value="GNAT_dom"/>
</dbReference>
<keyword evidence="2" id="KW-0012">Acyltransferase</keyword>
<organism evidence="4 5">
    <name type="scientific">Mucilaginibacter antarcticus</name>
    <dbReference type="NCBI Taxonomy" id="1855725"/>
    <lineage>
        <taxon>Bacteria</taxon>
        <taxon>Pseudomonadati</taxon>
        <taxon>Bacteroidota</taxon>
        <taxon>Sphingobacteriia</taxon>
        <taxon>Sphingobacteriales</taxon>
        <taxon>Sphingobacteriaceae</taxon>
        <taxon>Mucilaginibacter</taxon>
    </lineage>
</organism>
<evidence type="ECO:0000256" key="1">
    <source>
        <dbReference type="ARBA" id="ARBA00022679"/>
    </source>
</evidence>